<organism evidence="1 2">
    <name type="scientific">Orbilia javanica</name>
    <dbReference type="NCBI Taxonomy" id="47235"/>
    <lineage>
        <taxon>Eukaryota</taxon>
        <taxon>Fungi</taxon>
        <taxon>Dikarya</taxon>
        <taxon>Ascomycota</taxon>
        <taxon>Pezizomycotina</taxon>
        <taxon>Orbiliomycetes</taxon>
        <taxon>Orbiliales</taxon>
        <taxon>Orbiliaceae</taxon>
        <taxon>Orbilia</taxon>
    </lineage>
</organism>
<accession>A0AAN8RBD9</accession>
<reference evidence="1 2" key="1">
    <citation type="submission" date="2019-10" db="EMBL/GenBank/DDBJ databases">
        <authorList>
            <person name="Palmer J.M."/>
        </authorList>
    </citation>
    <scope>NUCLEOTIDE SEQUENCE [LARGE SCALE GENOMIC DNA]</scope>
    <source>
        <strain evidence="1 2">TWF718</strain>
    </source>
</reference>
<protein>
    <submittedName>
        <fullName evidence="1">Uncharacterized protein</fullName>
    </submittedName>
</protein>
<dbReference type="EMBL" id="JAVHNR010000006">
    <property type="protein sequence ID" value="KAK6339651.1"/>
    <property type="molecule type" value="Genomic_DNA"/>
</dbReference>
<evidence type="ECO:0000313" key="2">
    <source>
        <dbReference type="Proteomes" id="UP001313282"/>
    </source>
</evidence>
<gene>
    <name evidence="1" type="ORF">TWF718_009046</name>
</gene>
<keyword evidence="2" id="KW-1185">Reference proteome</keyword>
<proteinExistence type="predicted"/>
<evidence type="ECO:0000313" key="1">
    <source>
        <dbReference type="EMBL" id="KAK6339651.1"/>
    </source>
</evidence>
<name>A0AAN8RBD9_9PEZI</name>
<dbReference type="AlphaFoldDB" id="A0AAN8RBD9"/>
<sequence length="67" mass="7344">MADEMPGALSIARRLRLSSGNGSIPQLGYGASISRLRCVPNKRWSLKAPQPKPPPPRFTPYKLDIAI</sequence>
<dbReference type="Proteomes" id="UP001313282">
    <property type="component" value="Unassembled WGS sequence"/>
</dbReference>
<comment type="caution">
    <text evidence="1">The sequence shown here is derived from an EMBL/GenBank/DDBJ whole genome shotgun (WGS) entry which is preliminary data.</text>
</comment>